<dbReference type="Pfam" id="PF01364">
    <property type="entry name" value="Peptidase_C25"/>
    <property type="match status" value="1"/>
</dbReference>
<dbReference type="InterPro" id="IPR029031">
    <property type="entry name" value="Gingipain_N_sf"/>
</dbReference>
<gene>
    <name evidence="3" type="ORF">KMW28_02590</name>
</gene>
<dbReference type="Gene3D" id="2.60.40.4070">
    <property type="match status" value="1"/>
</dbReference>
<protein>
    <recommendedName>
        <fullName evidence="2">Gingipain domain-containing protein</fullName>
    </recommendedName>
</protein>
<evidence type="ECO:0000313" key="3">
    <source>
        <dbReference type="EMBL" id="QWG02482.1"/>
    </source>
</evidence>
<dbReference type="Gene3D" id="3.40.50.10390">
    <property type="entry name" value="Gingipain r, domain 1"/>
    <property type="match status" value="1"/>
</dbReference>
<dbReference type="Gene3D" id="3.40.50.1460">
    <property type="match status" value="1"/>
</dbReference>
<dbReference type="GO" id="GO:0008234">
    <property type="term" value="F:cysteine-type peptidase activity"/>
    <property type="evidence" value="ECO:0007669"/>
    <property type="project" value="InterPro"/>
</dbReference>
<dbReference type="SUPFAM" id="SSF52129">
    <property type="entry name" value="Caspase-like"/>
    <property type="match status" value="1"/>
</dbReference>
<keyword evidence="4" id="KW-1185">Reference proteome</keyword>
<dbReference type="InterPro" id="IPR001769">
    <property type="entry name" value="Gingipain"/>
</dbReference>
<evidence type="ECO:0000313" key="4">
    <source>
        <dbReference type="Proteomes" id="UP000678679"/>
    </source>
</evidence>
<proteinExistence type="predicted"/>
<reference evidence="3 4" key="1">
    <citation type="submission" date="2021-05" db="EMBL/GenBank/DDBJ databases">
        <title>Comparative genomic studies on the polysaccharide-degrading batcterial strains of the Flammeovirga genus.</title>
        <authorList>
            <person name="Zewei F."/>
            <person name="Zheng Z."/>
            <person name="Yu L."/>
            <person name="Ruyue G."/>
            <person name="Yanhong M."/>
            <person name="Yuanyuan C."/>
            <person name="Jingyan G."/>
            <person name="Wenjun H."/>
        </authorList>
    </citation>
    <scope>NUCLEOTIDE SEQUENCE [LARGE SCALE GENOMIC DNA]</scope>
    <source>
        <strain evidence="3 4">NBRC:100898</strain>
    </source>
</reference>
<name>A0AAX1N8X7_9BACT</name>
<dbReference type="KEGG" id="fya:KMW28_02590"/>
<evidence type="ECO:0000256" key="1">
    <source>
        <dbReference type="ARBA" id="ARBA00022729"/>
    </source>
</evidence>
<dbReference type="GO" id="GO:0006508">
    <property type="term" value="P:proteolysis"/>
    <property type="evidence" value="ECO:0007669"/>
    <property type="project" value="InterPro"/>
</dbReference>
<dbReference type="CDD" id="cd02258">
    <property type="entry name" value="Peptidase_C25_N"/>
    <property type="match status" value="1"/>
</dbReference>
<evidence type="ECO:0000259" key="2">
    <source>
        <dbReference type="Pfam" id="PF01364"/>
    </source>
</evidence>
<organism evidence="3 4">
    <name type="scientific">Flammeovirga yaeyamensis</name>
    <dbReference type="NCBI Taxonomy" id="367791"/>
    <lineage>
        <taxon>Bacteria</taxon>
        <taxon>Pseudomonadati</taxon>
        <taxon>Bacteroidota</taxon>
        <taxon>Cytophagia</taxon>
        <taxon>Cytophagales</taxon>
        <taxon>Flammeovirgaceae</taxon>
        <taxon>Flammeovirga</taxon>
    </lineage>
</organism>
<sequence>MRQAIVFILITLFFFSQNIYSQTPELDSWREKTRSTVFYKMEVRERGIYRVSSDILQAAGYPVSSVNPDDIRIYRRGVEIAIHVVKSGNQLNYVEFYGDRNDGGSDADFFLDPNDHINPYEPIYSRTAVYFISAGDVPSETTPPKRIATSTYTNAGATIPTNHYYTETYRGVPVNGSPVQVPFGSLRTSYCRGHSADNFSFSDNRNKFNSNFDSPRSWTTYNNNNVTGIMSFQLPTVDLADSFNDATIEMRIINYATRSANINITTDNGDGNITTKQNNIGVNRYEATGVLSYTLTDSEFGSSNFTRIELQDSREGSNNTDRNQLGMAYINLTYPQKHDQINSTENRVFHLFTTQDYKLSVDENTNGRFYDITDNYTPILLRTTTSSGKTEATLQANSGAKKEIIFSAGTSVPSNISEAEFEFTNNNLSSNYLMITHSDLISAASTYANYRRSPEGGSNSVSLVDIDKLYNTFSWGEQSPLAIRNCIKLLHQNNLEFILLLGKGLDLNYDPYETSNISGERAVHYIPAYGFPGSDVAYTMNLEDENDVVQTYPQIPIGRMSAINNQQLLDYLNKVIEHESLNFDVLWRKKALHLSGGATQSQQIDFKEIVNRYASIFVDTLEGGTVETISRETDGSIEFIDVSDIVNEGIGLMTFFGHSSSESADIDIGEASDPTKGYENQGKYPFIVMSGCGGGNYLTHSKSWGEDWIETPNKGGIGFMAKSGIGSANELEDYGDQFYINSFQKSIGDHIGVHINKVQKALLEEYSNRLRLSHIEQFDMQGDPYVKIAPAQVDFAVSSEEISIIPESNTLNESDDFYKLRIKVNNFGRTSDKENIYIQVNRRYANGQLSNNVFVSEAIQAPKNNTEALITVTNSAEDKILGFGNNEIIVTVGDSIGADGSVLITQNEISEINNTATLSAQFYANKVNFIYPQKLSVSHENNVNLYAYDYSLDKQQRGVRFQASLDSGFTMVFAEEIVEDRQLFKWNLPVASLADSAVVYVRIRPSTNSNEIWDIMSFTKISNSSGHGWMQSSIYQMEQNNISGVTLTGNEKDLTWTYPTDDVIVNVQAGGGTYNSGEFYQVSVNGQTFLVEGECVRSGEGGDKLLFLVFDQNSGEFKGAQERNWGTLQCGSGMPAVAVMFNSTDFRGGNICCGDPYTRNGPHALFIDPTYKFESIEPGDYVLTIMAGSFDFQTNNIPADGTPQKDAYDLHLTAFTEIGLDLTEMQSSLTQPGLAFIGWSRFQMASTTSQTFYATATNQLLNESFTIRRNISTATVLTPPIGPSSLFSRYWLNVETDANDIISTTVFGLTRDANNQIISTDSIYNYAGVSPSNGFDLSRIAAIKNYEEISLKLEMTDASATPTSAQLRNWRVAYEPSPEGVLLLTDNLTKKEIQQGEILTYNYEFHNVSTSPFKDSIMVEIEFSPLNNQFSTFRDTIGIQQLPGNSSQPISLEIDTWNRDNPSKRFSGETEISTHVNPDRSTHEIIYSNNNANERVNVLKDSLNPLIEILFDGARIISGDIVSPSSKVNISLQDENNHINLNDNFFRYNGTDTTTLLQAFIQKQGEDQTYTINLNTIGFDNVGSSNHIMTDFNINDVVDPTLLDTDGTLSSGRYTIEVFGSDPTGNGSGYDRTDEQGYKLRVDFEIVKEAAITNFYPYPNPFSDAVRFVFQITGTSVPEDLKIQIMTVTGRVVKEIFKDELGPIRIGTNISDYAWDGRDEFGDQLANGVYLYRVIIPQKDNGDFKHLERNGDNLFKHQIGKLYLLK</sequence>
<feature type="domain" description="Gingipain" evidence="2">
    <location>
        <begin position="432"/>
        <end position="787"/>
    </location>
</feature>
<keyword evidence="1" id="KW-0732">Signal</keyword>
<dbReference type="RefSeq" id="WP_169665016.1">
    <property type="nucleotide sequence ID" value="NZ_CP076132.1"/>
</dbReference>
<dbReference type="InterPro" id="IPR029030">
    <property type="entry name" value="Caspase-like_dom_sf"/>
</dbReference>
<accession>A0AAX1N8X7</accession>
<dbReference type="EMBL" id="CP076132">
    <property type="protein sequence ID" value="QWG02482.1"/>
    <property type="molecule type" value="Genomic_DNA"/>
</dbReference>
<dbReference type="Proteomes" id="UP000678679">
    <property type="component" value="Chromosome 1"/>
</dbReference>